<dbReference type="AlphaFoldDB" id="A0A2A9NEP3"/>
<keyword evidence="7" id="KW-0732">Signal</keyword>
<evidence type="ECO:0000256" key="4">
    <source>
        <dbReference type="ARBA" id="ARBA00022801"/>
    </source>
</evidence>
<sequence>MVFSPLLLSLFPLISLSTAADPLHIPLARRNTLNRNLTFYIAAADRMRLKYGFPLANALRTASRRASSENIQITNQGHDSTYFAPMNFGTPPQTLNVVLDTGSSDLWVADSSCQNCGRTIPFFHAQQSSTAEFATMPSGDHQRVKLTYGSGEVSGIVARDTVTMSQFTIQQQVFLSVDDVSDNFLDGTLSGILGLAFGPLARTRATPFWLALIEANQLDAPEMSFWLRRLLNDSNAPDEAPGGTFTLGGTDSNLFVGDIEFKDVIGPTPTFWLLSLSQVTVQGKNIPITTGDSAISAIDTGTTLIGGPTNDVKAIYNAIPGSQVLENSGGLYAFPCYTNYTLTMSNGGKAWTILPDDMVIAQVPQTTMCVGGIFDLT</sequence>
<evidence type="ECO:0000313" key="10">
    <source>
        <dbReference type="Proteomes" id="UP000242287"/>
    </source>
</evidence>
<name>A0A2A9NEP3_9AGAR</name>
<dbReference type="GO" id="GO:0004190">
    <property type="term" value="F:aspartic-type endopeptidase activity"/>
    <property type="evidence" value="ECO:0007669"/>
    <property type="project" value="UniProtKB-KW"/>
</dbReference>
<organism evidence="9 10">
    <name type="scientific">Amanita thiersii Skay4041</name>
    <dbReference type="NCBI Taxonomy" id="703135"/>
    <lineage>
        <taxon>Eukaryota</taxon>
        <taxon>Fungi</taxon>
        <taxon>Dikarya</taxon>
        <taxon>Basidiomycota</taxon>
        <taxon>Agaricomycotina</taxon>
        <taxon>Agaricomycetes</taxon>
        <taxon>Agaricomycetidae</taxon>
        <taxon>Agaricales</taxon>
        <taxon>Pluteineae</taxon>
        <taxon>Amanitaceae</taxon>
        <taxon>Amanita</taxon>
    </lineage>
</organism>
<keyword evidence="3 6" id="KW-0064">Aspartyl protease</keyword>
<accession>A0A2A9NEP3</accession>
<dbReference type="Proteomes" id="UP000242287">
    <property type="component" value="Unassembled WGS sequence"/>
</dbReference>
<gene>
    <name evidence="9" type="ORF">AMATHDRAFT_70417</name>
</gene>
<evidence type="ECO:0000256" key="3">
    <source>
        <dbReference type="ARBA" id="ARBA00022750"/>
    </source>
</evidence>
<dbReference type="Pfam" id="PF00026">
    <property type="entry name" value="Asp"/>
    <property type="match status" value="1"/>
</dbReference>
<keyword evidence="10" id="KW-1185">Reference proteome</keyword>
<dbReference type="Gene3D" id="2.40.70.10">
    <property type="entry name" value="Acid Proteases"/>
    <property type="match status" value="2"/>
</dbReference>
<dbReference type="PROSITE" id="PS00141">
    <property type="entry name" value="ASP_PROTEASE"/>
    <property type="match status" value="1"/>
</dbReference>
<dbReference type="CDD" id="cd05471">
    <property type="entry name" value="pepsin_like"/>
    <property type="match status" value="1"/>
</dbReference>
<evidence type="ECO:0000259" key="8">
    <source>
        <dbReference type="PROSITE" id="PS51767"/>
    </source>
</evidence>
<dbReference type="SUPFAM" id="SSF50630">
    <property type="entry name" value="Acid proteases"/>
    <property type="match status" value="1"/>
</dbReference>
<dbReference type="STRING" id="703135.A0A2A9NEP3"/>
<dbReference type="InterPro" id="IPR001461">
    <property type="entry name" value="Aspartic_peptidase_A1"/>
</dbReference>
<evidence type="ECO:0000256" key="6">
    <source>
        <dbReference type="RuleBase" id="RU000454"/>
    </source>
</evidence>
<feature type="chain" id="PRO_5012202612" description="Peptidase A1 domain-containing protein" evidence="7">
    <location>
        <begin position="20"/>
        <end position="377"/>
    </location>
</feature>
<keyword evidence="2 6" id="KW-0645">Protease</keyword>
<dbReference type="InterPro" id="IPR034164">
    <property type="entry name" value="Pepsin-like_dom"/>
</dbReference>
<feature type="signal peptide" evidence="7">
    <location>
        <begin position="1"/>
        <end position="19"/>
    </location>
</feature>
<dbReference type="InterPro" id="IPR033121">
    <property type="entry name" value="PEPTIDASE_A1"/>
</dbReference>
<dbReference type="FunFam" id="2.40.70.10:FF:000115">
    <property type="entry name" value="Lysosomal aspartic protease"/>
    <property type="match status" value="1"/>
</dbReference>
<evidence type="ECO:0000256" key="1">
    <source>
        <dbReference type="ARBA" id="ARBA00007447"/>
    </source>
</evidence>
<dbReference type="GO" id="GO:0006508">
    <property type="term" value="P:proteolysis"/>
    <property type="evidence" value="ECO:0007669"/>
    <property type="project" value="UniProtKB-KW"/>
</dbReference>
<protein>
    <recommendedName>
        <fullName evidence="8">Peptidase A1 domain-containing protein</fullName>
    </recommendedName>
</protein>
<feature type="active site" evidence="5">
    <location>
        <position position="100"/>
    </location>
</feature>
<evidence type="ECO:0000256" key="5">
    <source>
        <dbReference type="PIRSR" id="PIRSR601461-1"/>
    </source>
</evidence>
<feature type="non-terminal residue" evidence="9">
    <location>
        <position position="377"/>
    </location>
</feature>
<feature type="active site" evidence="5">
    <location>
        <position position="299"/>
    </location>
</feature>
<dbReference type="InterPro" id="IPR021109">
    <property type="entry name" value="Peptidase_aspartic_dom_sf"/>
</dbReference>
<dbReference type="PRINTS" id="PR00792">
    <property type="entry name" value="PEPSIN"/>
</dbReference>
<keyword evidence="4 6" id="KW-0378">Hydrolase</keyword>
<evidence type="ECO:0000256" key="2">
    <source>
        <dbReference type="ARBA" id="ARBA00022670"/>
    </source>
</evidence>
<dbReference type="EMBL" id="KZ302226">
    <property type="protein sequence ID" value="PFH46190.1"/>
    <property type="molecule type" value="Genomic_DNA"/>
</dbReference>
<dbReference type="PROSITE" id="PS51767">
    <property type="entry name" value="PEPTIDASE_A1"/>
    <property type="match status" value="1"/>
</dbReference>
<dbReference type="PANTHER" id="PTHR47966">
    <property type="entry name" value="BETA-SITE APP-CLEAVING ENZYME, ISOFORM A-RELATED"/>
    <property type="match status" value="1"/>
</dbReference>
<evidence type="ECO:0000256" key="7">
    <source>
        <dbReference type="SAM" id="SignalP"/>
    </source>
</evidence>
<proteinExistence type="inferred from homology"/>
<reference evidence="9 10" key="1">
    <citation type="submission" date="2014-02" db="EMBL/GenBank/DDBJ databases">
        <title>Transposable element dynamics among asymbiotic and ectomycorrhizal Amanita fungi.</title>
        <authorList>
            <consortium name="DOE Joint Genome Institute"/>
            <person name="Hess J."/>
            <person name="Skrede I."/>
            <person name="Wolfe B."/>
            <person name="LaButti K."/>
            <person name="Ohm R.A."/>
            <person name="Grigoriev I.V."/>
            <person name="Pringle A."/>
        </authorList>
    </citation>
    <scope>NUCLEOTIDE SEQUENCE [LARGE SCALE GENOMIC DNA]</scope>
    <source>
        <strain evidence="9 10">SKay4041</strain>
    </source>
</reference>
<comment type="similarity">
    <text evidence="1 6">Belongs to the peptidase A1 family.</text>
</comment>
<feature type="domain" description="Peptidase A1" evidence="8">
    <location>
        <begin position="82"/>
        <end position="377"/>
    </location>
</feature>
<dbReference type="OrthoDB" id="771136at2759"/>
<dbReference type="PANTHER" id="PTHR47966:SF6">
    <property type="entry name" value="PEPTIDASE A1 DOMAIN-CONTAINING PROTEIN"/>
    <property type="match status" value="1"/>
</dbReference>
<evidence type="ECO:0000313" key="9">
    <source>
        <dbReference type="EMBL" id="PFH46190.1"/>
    </source>
</evidence>
<dbReference type="InterPro" id="IPR001969">
    <property type="entry name" value="Aspartic_peptidase_AS"/>
</dbReference>